<dbReference type="InterPro" id="IPR013083">
    <property type="entry name" value="Znf_RING/FYVE/PHD"/>
</dbReference>
<sequence length="241" mass="27206">MGDNKGCCSGLSGTHLSLYQGFVLAIPILITFALLFLFLLVCLRRQYLIQAETSHLRRTLRGQGGFIIPRTGLFTTNGMQQKGGLNKPIWDELPVIIFNEKLRTATADNQCAVCLGDYQKNEVLRQLPVCSHIFHKDCVDEWLVKNSTCPLCRTLLFQQEILLTMEHPLHCPPWQLQLPSTTHTTELLIRPRTNSNSNSTAAEESNTIPTGEIRDLPHLHMEEMLQEESVAGEHRIDIDCS</sequence>
<evidence type="ECO:0000256" key="10">
    <source>
        <dbReference type="SAM" id="Phobius"/>
    </source>
</evidence>
<dbReference type="Proteomes" id="UP001497512">
    <property type="component" value="Chromosome 6"/>
</dbReference>
<evidence type="ECO:0000256" key="3">
    <source>
        <dbReference type="ARBA" id="ARBA00012483"/>
    </source>
</evidence>
<evidence type="ECO:0000259" key="11">
    <source>
        <dbReference type="PROSITE" id="PS50089"/>
    </source>
</evidence>
<dbReference type="PROSITE" id="PS50089">
    <property type="entry name" value="ZF_RING_2"/>
    <property type="match status" value="1"/>
</dbReference>
<protein>
    <recommendedName>
        <fullName evidence="3">RING-type E3 ubiquitin transferase</fullName>
        <ecNumber evidence="3">2.3.2.27</ecNumber>
    </recommendedName>
</protein>
<evidence type="ECO:0000256" key="6">
    <source>
        <dbReference type="ARBA" id="ARBA00022771"/>
    </source>
</evidence>
<evidence type="ECO:0000256" key="7">
    <source>
        <dbReference type="ARBA" id="ARBA00022786"/>
    </source>
</evidence>
<keyword evidence="4" id="KW-0808">Transferase</keyword>
<comment type="pathway">
    <text evidence="2">Protein modification; protein ubiquitination.</text>
</comment>
<dbReference type="SUPFAM" id="SSF57850">
    <property type="entry name" value="RING/U-box"/>
    <property type="match status" value="1"/>
</dbReference>
<dbReference type="EMBL" id="OZ019898">
    <property type="protein sequence ID" value="CAK9230094.1"/>
    <property type="molecule type" value="Genomic_DNA"/>
</dbReference>
<dbReference type="Gene3D" id="3.30.40.10">
    <property type="entry name" value="Zinc/RING finger domain, C3HC4 (zinc finger)"/>
    <property type="match status" value="1"/>
</dbReference>
<accession>A0ABP0UU82</accession>
<evidence type="ECO:0000256" key="9">
    <source>
        <dbReference type="PROSITE-ProRule" id="PRU00175"/>
    </source>
</evidence>
<dbReference type="InterPro" id="IPR001841">
    <property type="entry name" value="Znf_RING"/>
</dbReference>
<dbReference type="CDD" id="cd16461">
    <property type="entry name" value="RING-H2_EL5-like"/>
    <property type="match status" value="1"/>
</dbReference>
<comment type="catalytic activity">
    <reaction evidence="1">
        <text>S-ubiquitinyl-[E2 ubiquitin-conjugating enzyme]-L-cysteine + [acceptor protein]-L-lysine = [E2 ubiquitin-conjugating enzyme]-L-cysteine + N(6)-ubiquitinyl-[acceptor protein]-L-lysine.</text>
        <dbReference type="EC" id="2.3.2.27"/>
    </reaction>
</comment>
<dbReference type="InterPro" id="IPR044600">
    <property type="entry name" value="ATL1/ATL16-like"/>
</dbReference>
<keyword evidence="10" id="KW-1133">Transmembrane helix</keyword>
<dbReference type="PANTHER" id="PTHR46913:SF23">
    <property type="entry name" value="E3 UBIQUITIN-PROTEIN LIGASE RHA4A-RELATED"/>
    <property type="match status" value="1"/>
</dbReference>
<keyword evidence="13" id="KW-1185">Reference proteome</keyword>
<keyword evidence="8" id="KW-0862">Zinc</keyword>
<evidence type="ECO:0000256" key="8">
    <source>
        <dbReference type="ARBA" id="ARBA00022833"/>
    </source>
</evidence>
<gene>
    <name evidence="12" type="ORF">CSSPTR1EN2_LOCUS20061</name>
</gene>
<keyword evidence="10" id="KW-0472">Membrane</keyword>
<proteinExistence type="predicted"/>
<feature type="transmembrane region" description="Helical" evidence="10">
    <location>
        <begin position="22"/>
        <end position="43"/>
    </location>
</feature>
<keyword evidence="6 9" id="KW-0863">Zinc-finger</keyword>
<evidence type="ECO:0000313" key="12">
    <source>
        <dbReference type="EMBL" id="CAK9230094.1"/>
    </source>
</evidence>
<feature type="domain" description="RING-type" evidence="11">
    <location>
        <begin position="111"/>
        <end position="153"/>
    </location>
</feature>
<keyword evidence="7" id="KW-0833">Ubl conjugation pathway</keyword>
<evidence type="ECO:0000313" key="13">
    <source>
        <dbReference type="Proteomes" id="UP001497512"/>
    </source>
</evidence>
<keyword evidence="10" id="KW-0812">Transmembrane</keyword>
<evidence type="ECO:0000256" key="4">
    <source>
        <dbReference type="ARBA" id="ARBA00022679"/>
    </source>
</evidence>
<organism evidence="12 13">
    <name type="scientific">Sphagnum troendelagicum</name>
    <dbReference type="NCBI Taxonomy" id="128251"/>
    <lineage>
        <taxon>Eukaryota</taxon>
        <taxon>Viridiplantae</taxon>
        <taxon>Streptophyta</taxon>
        <taxon>Embryophyta</taxon>
        <taxon>Bryophyta</taxon>
        <taxon>Sphagnophytina</taxon>
        <taxon>Sphagnopsida</taxon>
        <taxon>Sphagnales</taxon>
        <taxon>Sphagnaceae</taxon>
        <taxon>Sphagnum</taxon>
    </lineage>
</organism>
<evidence type="ECO:0000256" key="2">
    <source>
        <dbReference type="ARBA" id="ARBA00004906"/>
    </source>
</evidence>
<dbReference type="PANTHER" id="PTHR46913">
    <property type="entry name" value="RING-H2 FINGER PROTEIN ATL16"/>
    <property type="match status" value="1"/>
</dbReference>
<name>A0ABP0UU82_9BRYO</name>
<evidence type="ECO:0000256" key="1">
    <source>
        <dbReference type="ARBA" id="ARBA00000900"/>
    </source>
</evidence>
<evidence type="ECO:0000256" key="5">
    <source>
        <dbReference type="ARBA" id="ARBA00022723"/>
    </source>
</evidence>
<dbReference type="Pfam" id="PF13639">
    <property type="entry name" value="zf-RING_2"/>
    <property type="match status" value="1"/>
</dbReference>
<reference evidence="12" key="1">
    <citation type="submission" date="2024-02" db="EMBL/GenBank/DDBJ databases">
        <authorList>
            <consortium name="ELIXIR-Norway"/>
            <consortium name="Elixir Norway"/>
        </authorList>
    </citation>
    <scope>NUCLEOTIDE SEQUENCE</scope>
</reference>
<dbReference type="EC" id="2.3.2.27" evidence="3"/>
<keyword evidence="5" id="KW-0479">Metal-binding</keyword>
<dbReference type="SMART" id="SM00184">
    <property type="entry name" value="RING"/>
    <property type="match status" value="1"/>
</dbReference>